<dbReference type="Pfam" id="PF12854">
    <property type="entry name" value="PPR_1"/>
    <property type="match status" value="1"/>
</dbReference>
<feature type="repeat" description="PPR" evidence="2">
    <location>
        <begin position="175"/>
        <end position="205"/>
    </location>
</feature>
<sequence>MRRQYFKSTKTALSLLNNHQCLTIPHLKQLHSHLTVSGTIFDTFATAKLISAFTHHPSHLLYASQLLLHSPSHSTYMWNSMIKAFLDFNDPVTAISLYKQMTGFGYFPNNYTFSFVVRACVDLCDLSLGLMVHCQCVKLGWGCYDFVRNGLIHLYAVCDAVELSRKFFDGGEVKDVVSWTAVINGYLKAGRVSDARQLFDEMPSRNVVSWSAMISGYTQVGLFEEALELFSDMQVSGFGPNHASLVGALTACASLGALEQGSWIHAYVNRNNVDLDLKLGTALIDMYAKCGCIEMANSVFEDMPVKDVFAFTSLISGLSNHGMSCKAIELFRRMQNQGISPNSVTFICVLAACSRMGLVDEGLEIFESMENRYGIKPGIEHYGCLIDLLARAGMLQEASQLVRKMSMMPDSYVLGALLHACRVFGNVELGEETVKQLMERGLDYSGVHTLLSNIYASSNKWDKVMKVREEMEVKEVRKLPGCSSIEVDGAVFEFGVGQKSHRLMDEIKLLLLRLDKHLRSFLSDHYSKSVHEGTYF</sequence>
<dbReference type="PANTHER" id="PTHR47926">
    <property type="entry name" value="PENTATRICOPEPTIDE REPEAT-CONTAINING PROTEIN"/>
    <property type="match status" value="1"/>
</dbReference>
<protein>
    <submittedName>
        <fullName evidence="3">Uncharacterized protein</fullName>
    </submittedName>
</protein>
<dbReference type="GO" id="GO:0003723">
    <property type="term" value="F:RNA binding"/>
    <property type="evidence" value="ECO:0007669"/>
    <property type="project" value="InterPro"/>
</dbReference>
<feature type="repeat" description="PPR" evidence="2">
    <location>
        <begin position="206"/>
        <end position="240"/>
    </location>
</feature>
<dbReference type="InterPro" id="IPR011990">
    <property type="entry name" value="TPR-like_helical_dom_sf"/>
</dbReference>
<gene>
    <name evidence="3" type="ORF">RND81_04G038300</name>
</gene>
<dbReference type="Pfam" id="PF20431">
    <property type="entry name" value="E_motif"/>
    <property type="match status" value="1"/>
</dbReference>
<name>A0AAW1LCF7_SAPOF</name>
<dbReference type="InterPro" id="IPR046848">
    <property type="entry name" value="E_motif"/>
</dbReference>
<accession>A0AAW1LCF7</accession>
<keyword evidence="4" id="KW-1185">Reference proteome</keyword>
<feature type="repeat" description="PPR" evidence="2">
    <location>
        <begin position="307"/>
        <end position="341"/>
    </location>
</feature>
<dbReference type="AlphaFoldDB" id="A0AAW1LCF7"/>
<dbReference type="InterPro" id="IPR002885">
    <property type="entry name" value="PPR_rpt"/>
</dbReference>
<dbReference type="InterPro" id="IPR046960">
    <property type="entry name" value="PPR_At4g14850-like_plant"/>
</dbReference>
<feature type="repeat" description="PPR" evidence="2">
    <location>
        <begin position="342"/>
        <end position="372"/>
    </location>
</feature>
<dbReference type="FunFam" id="1.25.40.10:FF:000348">
    <property type="entry name" value="Pentatricopeptide repeat-containing protein chloroplastic"/>
    <property type="match status" value="1"/>
</dbReference>
<evidence type="ECO:0000256" key="2">
    <source>
        <dbReference type="PROSITE-ProRule" id="PRU00708"/>
    </source>
</evidence>
<proteinExistence type="predicted"/>
<dbReference type="Pfam" id="PF01535">
    <property type="entry name" value="PPR"/>
    <property type="match status" value="1"/>
</dbReference>
<organism evidence="3 4">
    <name type="scientific">Saponaria officinalis</name>
    <name type="common">Common soapwort</name>
    <name type="synonym">Lychnis saponaria</name>
    <dbReference type="NCBI Taxonomy" id="3572"/>
    <lineage>
        <taxon>Eukaryota</taxon>
        <taxon>Viridiplantae</taxon>
        <taxon>Streptophyta</taxon>
        <taxon>Embryophyta</taxon>
        <taxon>Tracheophyta</taxon>
        <taxon>Spermatophyta</taxon>
        <taxon>Magnoliopsida</taxon>
        <taxon>eudicotyledons</taxon>
        <taxon>Gunneridae</taxon>
        <taxon>Pentapetalae</taxon>
        <taxon>Caryophyllales</taxon>
        <taxon>Caryophyllaceae</taxon>
        <taxon>Caryophylleae</taxon>
        <taxon>Saponaria</taxon>
    </lineage>
</organism>
<keyword evidence="1" id="KW-0677">Repeat</keyword>
<evidence type="ECO:0000313" key="3">
    <source>
        <dbReference type="EMBL" id="KAK9733017.1"/>
    </source>
</evidence>
<dbReference type="NCBIfam" id="TIGR00756">
    <property type="entry name" value="PPR"/>
    <property type="match status" value="5"/>
</dbReference>
<dbReference type="GO" id="GO:0009451">
    <property type="term" value="P:RNA modification"/>
    <property type="evidence" value="ECO:0007669"/>
    <property type="project" value="InterPro"/>
</dbReference>
<dbReference type="Proteomes" id="UP001443914">
    <property type="component" value="Unassembled WGS sequence"/>
</dbReference>
<evidence type="ECO:0000256" key="1">
    <source>
        <dbReference type="ARBA" id="ARBA00022737"/>
    </source>
</evidence>
<comment type="caution">
    <text evidence="3">The sequence shown here is derived from an EMBL/GenBank/DDBJ whole genome shotgun (WGS) entry which is preliminary data.</text>
</comment>
<dbReference type="Gene3D" id="1.25.40.10">
    <property type="entry name" value="Tetratricopeptide repeat domain"/>
    <property type="match status" value="3"/>
</dbReference>
<feature type="repeat" description="PPR" evidence="2">
    <location>
        <begin position="74"/>
        <end position="108"/>
    </location>
</feature>
<reference evidence="3" key="1">
    <citation type="submission" date="2024-03" db="EMBL/GenBank/DDBJ databases">
        <title>WGS assembly of Saponaria officinalis var. Norfolk2.</title>
        <authorList>
            <person name="Jenkins J."/>
            <person name="Shu S."/>
            <person name="Grimwood J."/>
            <person name="Barry K."/>
            <person name="Goodstein D."/>
            <person name="Schmutz J."/>
            <person name="Leebens-Mack J."/>
            <person name="Osbourn A."/>
        </authorList>
    </citation>
    <scope>NUCLEOTIDE SEQUENCE [LARGE SCALE GENOMIC DNA]</scope>
    <source>
        <strain evidence="3">JIC</strain>
    </source>
</reference>
<dbReference type="PANTHER" id="PTHR47926:SF416">
    <property type="entry name" value="(WILD MALAYSIAN BANANA) HYPOTHETICAL PROTEIN"/>
    <property type="match status" value="1"/>
</dbReference>
<dbReference type="FunFam" id="1.25.40.10:FF:000184">
    <property type="entry name" value="Pentatricopeptide repeat-containing protein, chloroplastic"/>
    <property type="match status" value="1"/>
</dbReference>
<dbReference type="Pfam" id="PF13041">
    <property type="entry name" value="PPR_2"/>
    <property type="match status" value="3"/>
</dbReference>
<dbReference type="PROSITE" id="PS51375">
    <property type="entry name" value="PPR"/>
    <property type="match status" value="5"/>
</dbReference>
<evidence type="ECO:0000313" key="4">
    <source>
        <dbReference type="Proteomes" id="UP001443914"/>
    </source>
</evidence>
<dbReference type="EMBL" id="JBDFQZ010000004">
    <property type="protein sequence ID" value="KAK9733017.1"/>
    <property type="molecule type" value="Genomic_DNA"/>
</dbReference>